<evidence type="ECO:0000259" key="1">
    <source>
        <dbReference type="Pfam" id="PF00483"/>
    </source>
</evidence>
<dbReference type="KEGG" id="plyc:GXP70_01670"/>
<dbReference type="InterPro" id="IPR014710">
    <property type="entry name" value="RmlC-like_jellyroll"/>
</dbReference>
<proteinExistence type="predicted"/>
<evidence type="ECO:0000313" key="3">
    <source>
        <dbReference type="EMBL" id="QHT58813.1"/>
    </source>
</evidence>
<reference evidence="3 4" key="1">
    <citation type="submission" date="2020-01" db="EMBL/GenBank/DDBJ databases">
        <title>Paenibacillus sp. nov., isolated from tomato rhizosphere.</title>
        <authorList>
            <person name="Weon H.-Y."/>
            <person name="Lee S.A."/>
        </authorList>
    </citation>
    <scope>NUCLEOTIDE SEQUENCE [LARGE SCALE GENOMIC DNA]</scope>
    <source>
        <strain evidence="3 4">12200R-189</strain>
    </source>
</reference>
<keyword evidence="4" id="KW-1185">Reference proteome</keyword>
<dbReference type="InterPro" id="IPR013096">
    <property type="entry name" value="Cupin_2"/>
</dbReference>
<organism evidence="3 4">
    <name type="scientific">Paenibacillus lycopersici</name>
    <dbReference type="NCBI Taxonomy" id="2704462"/>
    <lineage>
        <taxon>Bacteria</taxon>
        <taxon>Bacillati</taxon>
        <taxon>Bacillota</taxon>
        <taxon>Bacilli</taxon>
        <taxon>Bacillales</taxon>
        <taxon>Paenibacillaceae</taxon>
        <taxon>Paenibacillus</taxon>
    </lineage>
</organism>
<feature type="domain" description="Nucleotidyl transferase" evidence="1">
    <location>
        <begin position="4"/>
        <end position="269"/>
    </location>
</feature>
<dbReference type="Pfam" id="PF00483">
    <property type="entry name" value="NTP_transferase"/>
    <property type="match status" value="1"/>
</dbReference>
<feature type="domain" description="Cupin type-2" evidence="2">
    <location>
        <begin position="382"/>
        <end position="447"/>
    </location>
</feature>
<dbReference type="Gene3D" id="3.90.550.10">
    <property type="entry name" value="Spore Coat Polysaccharide Biosynthesis Protein SpsA, Chain A"/>
    <property type="match status" value="1"/>
</dbReference>
<dbReference type="InterPro" id="IPR051161">
    <property type="entry name" value="Mannose-6P_isomerase_type2"/>
</dbReference>
<protein>
    <submittedName>
        <fullName evidence="3">Cupin domain-containing protein</fullName>
    </submittedName>
</protein>
<dbReference type="PANTHER" id="PTHR46390">
    <property type="entry name" value="MANNOSE-1-PHOSPHATE GUANYLYLTRANSFERASE"/>
    <property type="match status" value="1"/>
</dbReference>
<name>A0A6C0FTX7_9BACL</name>
<evidence type="ECO:0000259" key="2">
    <source>
        <dbReference type="Pfam" id="PF07883"/>
    </source>
</evidence>
<dbReference type="SUPFAM" id="SSF159283">
    <property type="entry name" value="Guanosine diphospho-D-mannose pyrophosphorylase/mannose-6-phosphate isomerase linker domain"/>
    <property type="match status" value="1"/>
</dbReference>
<accession>A0A6C0FTX7</accession>
<dbReference type="GO" id="GO:0004475">
    <property type="term" value="F:mannose-1-phosphate guanylyltransferase (GTP) activity"/>
    <property type="evidence" value="ECO:0007669"/>
    <property type="project" value="TreeGrafter"/>
</dbReference>
<gene>
    <name evidence="3" type="ORF">GXP70_01670</name>
</gene>
<dbReference type="AlphaFoldDB" id="A0A6C0FTX7"/>
<dbReference type="GO" id="GO:0009298">
    <property type="term" value="P:GDP-mannose biosynthetic process"/>
    <property type="evidence" value="ECO:0007669"/>
    <property type="project" value="TreeGrafter"/>
</dbReference>
<evidence type="ECO:0000313" key="4">
    <source>
        <dbReference type="Proteomes" id="UP000476064"/>
    </source>
</evidence>
<dbReference type="EMBL" id="CP048209">
    <property type="protein sequence ID" value="QHT58813.1"/>
    <property type="molecule type" value="Genomic_DNA"/>
</dbReference>
<dbReference type="Gene3D" id="2.60.120.10">
    <property type="entry name" value="Jelly Rolls"/>
    <property type="match status" value="1"/>
</dbReference>
<dbReference type="InterPro" id="IPR005835">
    <property type="entry name" value="NTP_transferase_dom"/>
</dbReference>
<dbReference type="PANTHER" id="PTHR46390:SF1">
    <property type="entry name" value="MANNOSE-1-PHOSPHATE GUANYLYLTRANSFERASE"/>
    <property type="match status" value="1"/>
</dbReference>
<dbReference type="SUPFAM" id="SSF51182">
    <property type="entry name" value="RmlC-like cupins"/>
    <property type="match status" value="1"/>
</dbReference>
<dbReference type="Proteomes" id="UP000476064">
    <property type="component" value="Chromosome"/>
</dbReference>
<dbReference type="InterPro" id="IPR011051">
    <property type="entry name" value="RmlC_Cupin_sf"/>
</dbReference>
<sequence length="471" mass="51865">MRIVLLSGGSGKRLWPLSNSIRSKIFLKLLPSEDGGKESMIQRVCRQLDDAGLLTCTSIAAHRSQAEIMQNHVGGRILYHAEPERRGTFAAAALAASDLHAKGLAAADETICVLPVDLFVEPAFYRMLRQFPAVLAQSGADLALLGTKPKHPSSQFGYIVPRPTDGSEPSSQAYRDVEQFVEKPEEALALRLIERQALWNCGVFAFKLSFLRAHMERAGLPFDYEQLIRRYGQLPDVSFDVAIAENAQRRVMLAYGRDWRDLGDWNTLPDYMGSRIVGPGYLSSDSDHTHIVNELACPIRVIGLSNTIVAASPDGILVADKSQSNRIKQLLQDELPTRYGEKRWGSCLVLDESPAGGSDAGGTDGMPDGRPEAETYTLTKKVDLLPGRNTSYHLHRRRREISIVLSGTGEFILESAHRHIQAGDVLQIPAGAKHAVKAVTPLTFIEIQFGTPAAEEDIERFAMTWADILQA</sequence>
<dbReference type="Pfam" id="PF07883">
    <property type="entry name" value="Cupin_2"/>
    <property type="match status" value="1"/>
</dbReference>
<dbReference type="CDD" id="cd02213">
    <property type="entry name" value="cupin_PMI_typeII_C"/>
    <property type="match status" value="1"/>
</dbReference>
<dbReference type="InterPro" id="IPR029044">
    <property type="entry name" value="Nucleotide-diphossugar_trans"/>
</dbReference>
<dbReference type="SUPFAM" id="SSF53448">
    <property type="entry name" value="Nucleotide-diphospho-sugar transferases"/>
    <property type="match status" value="1"/>
</dbReference>